<dbReference type="Pfam" id="PF00534">
    <property type="entry name" value="Glycos_transf_1"/>
    <property type="match status" value="1"/>
</dbReference>
<accession>A0A9Q2W4U3</accession>
<evidence type="ECO:0000313" key="5">
    <source>
        <dbReference type="EMBL" id="MBT1540843.1"/>
    </source>
</evidence>
<keyword evidence="2 5" id="KW-0808">Transferase</keyword>
<dbReference type="Pfam" id="PF13439">
    <property type="entry name" value="Glyco_transf_4"/>
    <property type="match status" value="1"/>
</dbReference>
<dbReference type="Gene3D" id="3.40.50.2000">
    <property type="entry name" value="Glycogen Phosphorylase B"/>
    <property type="match status" value="2"/>
</dbReference>
<comment type="caution">
    <text evidence="5">The sequence shown here is derived from an EMBL/GenBank/DDBJ whole genome shotgun (WGS) entry which is preliminary data.</text>
</comment>
<gene>
    <name evidence="5" type="ORF">KK103_03650</name>
</gene>
<dbReference type="RefSeq" id="WP_214562254.1">
    <property type="nucleotide sequence ID" value="NZ_JAHEWX010000003.1"/>
</dbReference>
<dbReference type="PANTHER" id="PTHR12526:SF635">
    <property type="entry name" value="GLYCOSYL TRANSFERASE GROUP 1"/>
    <property type="match status" value="1"/>
</dbReference>
<dbReference type="EC" id="2.4.-.-" evidence="5"/>
<reference evidence="5" key="1">
    <citation type="submission" date="2021-05" db="EMBL/GenBank/DDBJ databases">
        <title>Whole genome sequence of Curtobacterium flaccumfaciens pv. flaccumfaciens strain CFBP 3417.</title>
        <authorList>
            <person name="Osdaghi E."/>
            <person name="Taghouti G."/>
            <person name="Portier P."/>
            <person name="Fazliarab A."/>
            <person name="Taghavi S.M."/>
            <person name="Briand M."/>
            <person name="Le-Saux M."/>
            <person name="Jacques M.-A."/>
        </authorList>
    </citation>
    <scope>NUCLEOTIDE SEQUENCE</scope>
    <source>
        <strain evidence="5">CFBP 3417</strain>
    </source>
</reference>
<dbReference type="PANTHER" id="PTHR12526">
    <property type="entry name" value="GLYCOSYLTRANSFERASE"/>
    <property type="match status" value="1"/>
</dbReference>
<dbReference type="Proteomes" id="UP000709437">
    <property type="component" value="Unassembled WGS sequence"/>
</dbReference>
<dbReference type="SUPFAM" id="SSF53756">
    <property type="entry name" value="UDP-Glycosyltransferase/glycogen phosphorylase"/>
    <property type="match status" value="1"/>
</dbReference>
<sequence length="381" mass="39661">MTTDRLPLVAFLSHSAALSGAELLVARVTASCTTIEPIVVLGEHGPLEELLADSGVRCQVVPLDATVRHHTATTGAGLLAKTVSTLRATHELTRVLRALGVDVLTTHSAKAHIWGGLAGRRAGIPVVAHAHDLVGADGSSRVNAALLRLAFAVLPRTVIANSRTTARSLGRLPRPVTVVACPVSVPAEAAPHTAPVCTVGMVGRLTPWKGQDVALRAFAAARASGLGPDVRLRLVGAPLFGADDAFARSLHTLASELDVRDSVDFRGHQHDVAAEMAACDFVVHASTRAEPFGQVVIEAMALGRAVIASDAGGPAEIITHDQDGLLVPPGDVAALASAMVRLADGQEARDRLADNGRRTARRFDLPRVVAQLEAILVAAAR</sequence>
<feature type="domain" description="Glycosyltransferase subfamily 4-like N-terminal" evidence="4">
    <location>
        <begin position="84"/>
        <end position="183"/>
    </location>
</feature>
<evidence type="ECO:0000256" key="1">
    <source>
        <dbReference type="ARBA" id="ARBA00022676"/>
    </source>
</evidence>
<dbReference type="InterPro" id="IPR028098">
    <property type="entry name" value="Glyco_trans_4-like_N"/>
</dbReference>
<evidence type="ECO:0000313" key="6">
    <source>
        <dbReference type="Proteomes" id="UP000709437"/>
    </source>
</evidence>
<organism evidence="5 6">
    <name type="scientific">Curtobacterium flaccumfaciens pv. flaccumfaciens</name>
    <dbReference type="NCBI Taxonomy" id="138532"/>
    <lineage>
        <taxon>Bacteria</taxon>
        <taxon>Bacillati</taxon>
        <taxon>Actinomycetota</taxon>
        <taxon>Actinomycetes</taxon>
        <taxon>Micrococcales</taxon>
        <taxon>Microbacteriaceae</taxon>
        <taxon>Curtobacterium</taxon>
    </lineage>
</organism>
<evidence type="ECO:0000259" key="4">
    <source>
        <dbReference type="Pfam" id="PF13439"/>
    </source>
</evidence>
<dbReference type="AlphaFoldDB" id="A0A9Q2W4U3"/>
<keyword evidence="1 5" id="KW-0328">Glycosyltransferase</keyword>
<name>A0A9Q2W4U3_9MICO</name>
<evidence type="ECO:0000259" key="3">
    <source>
        <dbReference type="Pfam" id="PF00534"/>
    </source>
</evidence>
<proteinExistence type="predicted"/>
<evidence type="ECO:0000256" key="2">
    <source>
        <dbReference type="ARBA" id="ARBA00022679"/>
    </source>
</evidence>
<dbReference type="EMBL" id="JAHEWX010000003">
    <property type="protein sequence ID" value="MBT1540843.1"/>
    <property type="molecule type" value="Genomic_DNA"/>
</dbReference>
<dbReference type="InterPro" id="IPR001296">
    <property type="entry name" value="Glyco_trans_1"/>
</dbReference>
<protein>
    <submittedName>
        <fullName evidence="5">Glycosyltransferase</fullName>
        <ecNumber evidence="5">2.4.-.-</ecNumber>
    </submittedName>
</protein>
<dbReference type="GO" id="GO:0016757">
    <property type="term" value="F:glycosyltransferase activity"/>
    <property type="evidence" value="ECO:0007669"/>
    <property type="project" value="UniProtKB-KW"/>
</dbReference>
<feature type="domain" description="Glycosyl transferase family 1" evidence="3">
    <location>
        <begin position="199"/>
        <end position="358"/>
    </location>
</feature>